<dbReference type="KEGG" id="svp:Pan189_27530"/>
<dbReference type="NCBIfam" id="NF033516">
    <property type="entry name" value="transpos_IS3"/>
    <property type="match status" value="1"/>
</dbReference>
<evidence type="ECO:0000259" key="2">
    <source>
        <dbReference type="PROSITE" id="PS50994"/>
    </source>
</evidence>
<evidence type="ECO:0000313" key="4">
    <source>
        <dbReference type="Proteomes" id="UP000317318"/>
    </source>
</evidence>
<protein>
    <submittedName>
        <fullName evidence="3">IS2 transposase TnpB</fullName>
    </submittedName>
</protein>
<dbReference type="EMBL" id="CP036268">
    <property type="protein sequence ID" value="QDT38360.1"/>
    <property type="molecule type" value="Genomic_DNA"/>
</dbReference>
<dbReference type="InterPro" id="IPR036397">
    <property type="entry name" value="RNaseH_sf"/>
</dbReference>
<dbReference type="Proteomes" id="UP000317318">
    <property type="component" value="Chromosome"/>
</dbReference>
<dbReference type="Gene3D" id="3.30.420.10">
    <property type="entry name" value="Ribonuclease H-like superfamily/Ribonuclease H"/>
    <property type="match status" value="1"/>
</dbReference>
<accession>A0A517R3A8</accession>
<dbReference type="GO" id="GO:0003676">
    <property type="term" value="F:nucleic acid binding"/>
    <property type="evidence" value="ECO:0007669"/>
    <property type="project" value="InterPro"/>
</dbReference>
<reference evidence="3 4" key="1">
    <citation type="submission" date="2019-02" db="EMBL/GenBank/DDBJ databases">
        <title>Deep-cultivation of Planctomycetes and their phenomic and genomic characterization uncovers novel biology.</title>
        <authorList>
            <person name="Wiegand S."/>
            <person name="Jogler M."/>
            <person name="Boedeker C."/>
            <person name="Pinto D."/>
            <person name="Vollmers J."/>
            <person name="Rivas-Marin E."/>
            <person name="Kohn T."/>
            <person name="Peeters S.H."/>
            <person name="Heuer A."/>
            <person name="Rast P."/>
            <person name="Oberbeckmann S."/>
            <person name="Bunk B."/>
            <person name="Jeske O."/>
            <person name="Meyerdierks A."/>
            <person name="Storesund J.E."/>
            <person name="Kallscheuer N."/>
            <person name="Luecker S."/>
            <person name="Lage O.M."/>
            <person name="Pohl T."/>
            <person name="Merkel B.J."/>
            <person name="Hornburger P."/>
            <person name="Mueller R.-W."/>
            <person name="Bruemmer F."/>
            <person name="Labrenz M."/>
            <person name="Spormann A.M."/>
            <person name="Op den Camp H."/>
            <person name="Overmann J."/>
            <person name="Amann R."/>
            <person name="Jetten M.S.M."/>
            <person name="Mascher T."/>
            <person name="Medema M.H."/>
            <person name="Devos D.P."/>
            <person name="Kaster A.-K."/>
            <person name="Ovreas L."/>
            <person name="Rohde M."/>
            <person name="Galperin M.Y."/>
            <person name="Jogler C."/>
        </authorList>
    </citation>
    <scope>NUCLEOTIDE SEQUENCE [LARGE SCALE GENOMIC DNA]</scope>
    <source>
        <strain evidence="3 4">Pan189</strain>
    </source>
</reference>
<keyword evidence="4" id="KW-1185">Reference proteome</keyword>
<dbReference type="PANTHER" id="PTHR47515:SF1">
    <property type="entry name" value="BLR2054 PROTEIN"/>
    <property type="match status" value="1"/>
</dbReference>
<feature type="compositionally biased region" description="Pro residues" evidence="1">
    <location>
        <begin position="223"/>
        <end position="232"/>
    </location>
</feature>
<dbReference type="InterPro" id="IPR048020">
    <property type="entry name" value="Transpos_IS3"/>
</dbReference>
<name>A0A517R3A8_9PLAN</name>
<dbReference type="PROSITE" id="PS50994">
    <property type="entry name" value="INTEGRASE"/>
    <property type="match status" value="1"/>
</dbReference>
<feature type="region of interest" description="Disordered" evidence="1">
    <location>
        <begin position="210"/>
        <end position="245"/>
    </location>
</feature>
<dbReference type="InterPro" id="IPR025948">
    <property type="entry name" value="HTH-like_dom"/>
</dbReference>
<sequence>MATKYGRYGYRRVTALLRAEGWAVNHKRVERIWRREGLKVPQKQPKRGRLWLHDGSCVRLRPTHKDHVWSYDFVADRTADGKPLRMLTLIDEHTRECLAIDVARSLKSEHVLERLSDLFVRRGVPAYIRSDNGPEFTAKAVREWLARVGVKTLFIEPGSPWENGFIESFNGKFRDEFLARERLDTLLEAKVLIERWRRAYNTVRPHSSLGYRPPAPEAIQPVRPVPATPPQPERAGSMNKEHSKY</sequence>
<evidence type="ECO:0000256" key="1">
    <source>
        <dbReference type="SAM" id="MobiDB-lite"/>
    </source>
</evidence>
<dbReference type="PANTHER" id="PTHR47515">
    <property type="entry name" value="LOW CALCIUM RESPONSE LOCUS PROTEIN T"/>
    <property type="match status" value="1"/>
</dbReference>
<proteinExistence type="predicted"/>
<dbReference type="GO" id="GO:0015074">
    <property type="term" value="P:DNA integration"/>
    <property type="evidence" value="ECO:0007669"/>
    <property type="project" value="InterPro"/>
</dbReference>
<dbReference type="Pfam" id="PF13276">
    <property type="entry name" value="HTH_21"/>
    <property type="match status" value="1"/>
</dbReference>
<dbReference type="Pfam" id="PF13683">
    <property type="entry name" value="rve_3"/>
    <property type="match status" value="1"/>
</dbReference>
<feature type="domain" description="Integrase catalytic" evidence="2">
    <location>
        <begin position="58"/>
        <end position="221"/>
    </location>
</feature>
<dbReference type="SUPFAM" id="SSF53098">
    <property type="entry name" value="Ribonuclease H-like"/>
    <property type="match status" value="1"/>
</dbReference>
<dbReference type="AlphaFoldDB" id="A0A517R3A8"/>
<evidence type="ECO:0000313" key="3">
    <source>
        <dbReference type="EMBL" id="QDT38360.1"/>
    </source>
</evidence>
<organism evidence="3 4">
    <name type="scientific">Stratiformator vulcanicus</name>
    <dbReference type="NCBI Taxonomy" id="2527980"/>
    <lineage>
        <taxon>Bacteria</taxon>
        <taxon>Pseudomonadati</taxon>
        <taxon>Planctomycetota</taxon>
        <taxon>Planctomycetia</taxon>
        <taxon>Planctomycetales</taxon>
        <taxon>Planctomycetaceae</taxon>
        <taxon>Stratiformator</taxon>
    </lineage>
</organism>
<dbReference type="InterPro" id="IPR001584">
    <property type="entry name" value="Integrase_cat-core"/>
</dbReference>
<dbReference type="InterPro" id="IPR012337">
    <property type="entry name" value="RNaseH-like_sf"/>
</dbReference>
<gene>
    <name evidence="3" type="ORF">Pan189_27530</name>
</gene>